<dbReference type="RefSeq" id="XP_044549626.1">
    <property type="nucleotide sequence ID" value="XM_044692977.1"/>
</dbReference>
<feature type="transmembrane region" description="Helical" evidence="6">
    <location>
        <begin position="194"/>
        <end position="213"/>
    </location>
</feature>
<accession>A0AA88GTA4</accession>
<evidence type="ECO:0000256" key="3">
    <source>
        <dbReference type="ARBA" id="ARBA00022989"/>
    </source>
</evidence>
<gene>
    <name evidence="7" type="ORF">C9374_003448</name>
</gene>
<name>A0AA88GTA4_NAELO</name>
<keyword evidence="4 6" id="KW-0472">Membrane</keyword>
<feature type="transmembrane region" description="Helical" evidence="6">
    <location>
        <begin position="444"/>
        <end position="461"/>
    </location>
</feature>
<feature type="transmembrane region" description="Helical" evidence="6">
    <location>
        <begin position="497"/>
        <end position="516"/>
    </location>
</feature>
<evidence type="ECO:0008006" key="9">
    <source>
        <dbReference type="Google" id="ProtNLM"/>
    </source>
</evidence>
<dbReference type="PANTHER" id="PTHR14255">
    <property type="entry name" value="CEREBLON"/>
    <property type="match status" value="1"/>
</dbReference>
<dbReference type="GO" id="GO:0016567">
    <property type="term" value="P:protein ubiquitination"/>
    <property type="evidence" value="ECO:0007669"/>
    <property type="project" value="TreeGrafter"/>
</dbReference>
<sequence>MAPHNLLEAFSSKLSSPHFTDPITMRRRDGVISQRFFGTLLLISCVVLMMMSLVAHQVEALGPAPPLEQKLIDVLGKNCTEETLERDCGGLMKLVCAMGKCSLCNETTQCSAQVDTVYSCKFTGFYMNQTNGSTGGICQHKDLLDYFSLFDLFSVLSNFVGSVLSSAGGTGGGGVFVPLLHVVGRFNAQQAVPLSKVMIFGAAITNVATLLVRRHPYANKPLIDFDVALMMEPSTLLGTIIGVFLNITCPEWVIVMSVIIVLTITTVLSFYKFFQKARVDFAFLFKRKKKEEYQPLTAEQPTQDAYGSVNKDVNEESTIEPSSVTDATPSKDLTTPSSETNDAEEKLIPSWGWQVIKRTPLVKILVLVLCWVIIFTLSLLRGGEGAPSIIGIEMCSVTYWVLVGLSFPIVGVIMIIIAVYLLIDYRKKVKNGFKFVQGDVKWNWINVTLYPGACLLAGILASSDPAVGAATAAFMIFFTSSISSAQFIIVGRIPLDYGLLYGLTGFLSGFVGFFFVTFVVERWGKRSLIILCVAIVLLSATLLMGGVGIYDVVVDMKTGVYMGFHNLCA</sequence>
<evidence type="ECO:0000313" key="8">
    <source>
        <dbReference type="Proteomes" id="UP000816034"/>
    </source>
</evidence>
<feature type="transmembrane region" description="Helical" evidence="6">
    <location>
        <begin position="528"/>
        <end position="553"/>
    </location>
</feature>
<dbReference type="GO" id="GO:0016020">
    <property type="term" value="C:membrane"/>
    <property type="evidence" value="ECO:0007669"/>
    <property type="project" value="UniProtKB-SubCell"/>
</dbReference>
<dbReference type="AlphaFoldDB" id="A0AA88GTA4"/>
<evidence type="ECO:0000313" key="7">
    <source>
        <dbReference type="EMBL" id="KAG2385633.1"/>
    </source>
</evidence>
<dbReference type="GeneID" id="68095903"/>
<dbReference type="SUPFAM" id="SSF103473">
    <property type="entry name" value="MFS general substrate transporter"/>
    <property type="match status" value="1"/>
</dbReference>
<dbReference type="InterPro" id="IPR036259">
    <property type="entry name" value="MFS_trans_sf"/>
</dbReference>
<keyword evidence="3 6" id="KW-1133">Transmembrane helix</keyword>
<evidence type="ECO:0000256" key="4">
    <source>
        <dbReference type="ARBA" id="ARBA00023136"/>
    </source>
</evidence>
<proteinExistence type="predicted"/>
<feature type="transmembrane region" description="Helical" evidence="6">
    <location>
        <begin position="253"/>
        <end position="274"/>
    </location>
</feature>
<feature type="transmembrane region" description="Helical" evidence="6">
    <location>
        <begin position="361"/>
        <end position="380"/>
    </location>
</feature>
<comment type="subcellular location">
    <subcellularLocation>
        <location evidence="1">Membrane</location>
        <topology evidence="1">Multi-pass membrane protein</topology>
    </subcellularLocation>
</comment>
<evidence type="ECO:0000256" key="6">
    <source>
        <dbReference type="SAM" id="Phobius"/>
    </source>
</evidence>
<dbReference type="EMBL" id="PYSW02000018">
    <property type="protein sequence ID" value="KAG2385633.1"/>
    <property type="molecule type" value="Genomic_DNA"/>
</dbReference>
<feature type="compositionally biased region" description="Polar residues" evidence="5">
    <location>
        <begin position="319"/>
        <end position="340"/>
    </location>
</feature>
<keyword evidence="8" id="KW-1185">Reference proteome</keyword>
<feature type="transmembrane region" description="Helical" evidence="6">
    <location>
        <begin position="400"/>
        <end position="423"/>
    </location>
</feature>
<dbReference type="Proteomes" id="UP000816034">
    <property type="component" value="Unassembled WGS sequence"/>
</dbReference>
<evidence type="ECO:0000256" key="5">
    <source>
        <dbReference type="SAM" id="MobiDB-lite"/>
    </source>
</evidence>
<evidence type="ECO:0000256" key="1">
    <source>
        <dbReference type="ARBA" id="ARBA00004141"/>
    </source>
</evidence>
<organism evidence="7 8">
    <name type="scientific">Naegleria lovaniensis</name>
    <name type="common">Amoeba</name>
    <dbReference type="NCBI Taxonomy" id="51637"/>
    <lineage>
        <taxon>Eukaryota</taxon>
        <taxon>Discoba</taxon>
        <taxon>Heterolobosea</taxon>
        <taxon>Tetramitia</taxon>
        <taxon>Eutetramitia</taxon>
        <taxon>Vahlkampfiidae</taxon>
        <taxon>Naegleria</taxon>
    </lineage>
</organism>
<feature type="transmembrane region" description="Helical" evidence="6">
    <location>
        <begin position="36"/>
        <end position="55"/>
    </location>
</feature>
<feature type="region of interest" description="Disordered" evidence="5">
    <location>
        <begin position="295"/>
        <end position="341"/>
    </location>
</feature>
<comment type="caution">
    <text evidence="7">The sequence shown here is derived from an EMBL/GenBank/DDBJ whole genome shotgun (WGS) entry which is preliminary data.</text>
</comment>
<dbReference type="PANTHER" id="PTHR14255:SF3">
    <property type="entry name" value="SULFITE EXPORTER TAUE_SAFE FAMILY PROTEIN 5-RELATED"/>
    <property type="match status" value="1"/>
</dbReference>
<keyword evidence="2 6" id="KW-0812">Transmembrane</keyword>
<protein>
    <recommendedName>
        <fullName evidence="9">Sulfite exporter TauE/SafE</fullName>
    </recommendedName>
</protein>
<dbReference type="InterPro" id="IPR002781">
    <property type="entry name" value="TM_pro_TauE-like"/>
</dbReference>
<dbReference type="Pfam" id="PF01925">
    <property type="entry name" value="TauE"/>
    <property type="match status" value="1"/>
</dbReference>
<evidence type="ECO:0000256" key="2">
    <source>
        <dbReference type="ARBA" id="ARBA00022692"/>
    </source>
</evidence>
<feature type="transmembrane region" description="Helical" evidence="6">
    <location>
        <begin position="467"/>
        <end position="490"/>
    </location>
</feature>
<dbReference type="GO" id="GO:0031464">
    <property type="term" value="C:Cul4A-RING E3 ubiquitin ligase complex"/>
    <property type="evidence" value="ECO:0007669"/>
    <property type="project" value="TreeGrafter"/>
</dbReference>
<reference evidence="7 8" key="1">
    <citation type="journal article" date="2018" name="BMC Genomics">
        <title>The genome of Naegleria lovaniensis, the basis for a comparative approach to unravel pathogenicity factors of the human pathogenic amoeba N. fowleri.</title>
        <authorList>
            <person name="Liechti N."/>
            <person name="Schurch N."/>
            <person name="Bruggmann R."/>
            <person name="Wittwer M."/>
        </authorList>
    </citation>
    <scope>NUCLEOTIDE SEQUENCE [LARGE SCALE GENOMIC DNA]</scope>
    <source>
        <strain evidence="7 8">ATCC 30569</strain>
    </source>
</reference>